<keyword evidence="1" id="KW-0663">Pyridoxal phosphate</keyword>
<dbReference type="GO" id="GO:0030429">
    <property type="term" value="F:kynureninase activity"/>
    <property type="evidence" value="ECO:0007669"/>
    <property type="project" value="UniProtKB-EC"/>
</dbReference>
<dbReference type="InterPro" id="IPR007325">
    <property type="entry name" value="KFase/CYL"/>
</dbReference>
<sequence>MRSNTNHAGYFLYHSIGMYPGKEEELAAATAEFAQIWAAPDDKQWGYVLLKRQDFIDYWRRIINVPKGSMTTCESVTDGMHKLMRALPDGQLRGKRVLVAEDCFPSMHFLLAGLAPKMGFTLDTVPKRDGASWVEPDDYMEQWGADVGLALLTWVTSTASARVDLAPLVAHGREMGSMIGVDITQAAGLIPFDAMEPKVDFVLSTSLKWMCGTPGAGILYVDKALAQELEPEARGWFSQNNPFSWDLDKFEYAPDIRRFDSGTPGSVAALSSLPALKWHASQDHAELASWNRELVDLIIKRADALGLPLHSPRDVDRRGGSVMLRFPDKAEAAAVVGALGVEGLSVDFRGQLLRLSPGNVTQKQTIDDVFDLTDEVMARRRKRFAGHGATLEMKGGDMLSKDVLGALGGMLLSGDIKIVDCTALLGPDTPIIHLPEDFAVNTPQVEIHKISEYDADGPFFAWNWLKLGEHSGTHFDAPHHWISGKDHADGFTDTLDLQRVMAPVNVIDCSAETEADNDFLLTAEHVKAWERAHGEIHPGEWVVMRTDWDKRAHDKALFLNEDPDPHEDGSHSPGPSTECIDYLLSKGIVGWGTQCIGTDAGMAGKFSPPYPAHNYLHRDNCFGLASLCNLDQLPPKGAILIAAPLKIDDGTGSPIRAMALVPTS</sequence>
<dbReference type="Proteomes" id="UP000184514">
    <property type="component" value="Unassembled WGS sequence"/>
</dbReference>
<dbReference type="InterPro" id="IPR015422">
    <property type="entry name" value="PyrdxlP-dep_Trfase_small"/>
</dbReference>
<dbReference type="EC" id="3.7.1.3" evidence="3"/>
<name>A0A1L9P1T9_9RHOB</name>
<feature type="domain" description="Aminotransferase class V" evidence="2">
    <location>
        <begin position="63"/>
        <end position="346"/>
    </location>
</feature>
<dbReference type="PANTHER" id="PTHR31118:SF12">
    <property type="entry name" value="CYCLASE-LIKE PROTEIN 2"/>
    <property type="match status" value="1"/>
</dbReference>
<dbReference type="Gene3D" id="3.40.640.10">
    <property type="entry name" value="Type I PLP-dependent aspartate aminotransferase-like (Major domain)"/>
    <property type="match status" value="1"/>
</dbReference>
<dbReference type="Pfam" id="PF04199">
    <property type="entry name" value="Cyclase"/>
    <property type="match status" value="1"/>
</dbReference>
<dbReference type="GO" id="GO:0019441">
    <property type="term" value="P:L-tryptophan catabolic process to kynurenine"/>
    <property type="evidence" value="ECO:0007669"/>
    <property type="project" value="InterPro"/>
</dbReference>
<organism evidence="3 4">
    <name type="scientific">Planktotalea frisia</name>
    <dbReference type="NCBI Taxonomy" id="696762"/>
    <lineage>
        <taxon>Bacteria</taxon>
        <taxon>Pseudomonadati</taxon>
        <taxon>Pseudomonadota</taxon>
        <taxon>Alphaproteobacteria</taxon>
        <taxon>Rhodobacterales</taxon>
        <taxon>Paracoccaceae</taxon>
        <taxon>Planktotalea</taxon>
    </lineage>
</organism>
<keyword evidence="3" id="KW-0378">Hydrolase</keyword>
<dbReference type="STRING" id="696762.PFRI_02250"/>
<comment type="caution">
    <text evidence="3">The sequence shown here is derived from an EMBL/GenBank/DDBJ whole genome shotgun (WGS) entry which is preliminary data.</text>
</comment>
<evidence type="ECO:0000256" key="1">
    <source>
        <dbReference type="ARBA" id="ARBA00022898"/>
    </source>
</evidence>
<dbReference type="SUPFAM" id="SSF102198">
    <property type="entry name" value="Putative cyclase"/>
    <property type="match status" value="1"/>
</dbReference>
<dbReference type="GO" id="GO:0004061">
    <property type="term" value="F:arylformamidase activity"/>
    <property type="evidence" value="ECO:0007669"/>
    <property type="project" value="InterPro"/>
</dbReference>
<dbReference type="InterPro" id="IPR015424">
    <property type="entry name" value="PyrdxlP-dep_Trfase"/>
</dbReference>
<accession>A0A1L9P1T9</accession>
<dbReference type="Gene3D" id="3.50.30.50">
    <property type="entry name" value="Putative cyclase"/>
    <property type="match status" value="1"/>
</dbReference>
<dbReference type="SUPFAM" id="SSF53383">
    <property type="entry name" value="PLP-dependent transferases"/>
    <property type="match status" value="1"/>
</dbReference>
<evidence type="ECO:0000313" key="3">
    <source>
        <dbReference type="EMBL" id="OJI95520.1"/>
    </source>
</evidence>
<dbReference type="PANTHER" id="PTHR31118">
    <property type="entry name" value="CYCLASE-LIKE PROTEIN 2"/>
    <property type="match status" value="1"/>
</dbReference>
<dbReference type="InterPro" id="IPR000192">
    <property type="entry name" value="Aminotrans_V_dom"/>
</dbReference>
<dbReference type="EMBL" id="MLCB01000019">
    <property type="protein sequence ID" value="OJI95520.1"/>
    <property type="molecule type" value="Genomic_DNA"/>
</dbReference>
<dbReference type="Gene3D" id="3.90.1150.10">
    <property type="entry name" value="Aspartate Aminotransferase, domain 1"/>
    <property type="match status" value="1"/>
</dbReference>
<proteinExistence type="predicted"/>
<dbReference type="InterPro" id="IPR037175">
    <property type="entry name" value="KFase_sf"/>
</dbReference>
<dbReference type="AlphaFoldDB" id="A0A1L9P1T9"/>
<gene>
    <name evidence="3" type="primary">kynU_1</name>
    <name evidence="3" type="ORF">PFRI_02250</name>
</gene>
<dbReference type="Pfam" id="PF00266">
    <property type="entry name" value="Aminotran_5"/>
    <property type="match status" value="1"/>
</dbReference>
<dbReference type="InterPro" id="IPR015421">
    <property type="entry name" value="PyrdxlP-dep_Trfase_major"/>
</dbReference>
<protein>
    <submittedName>
        <fullName evidence="3">Kynureninase</fullName>
        <ecNumber evidence="3">3.7.1.3</ecNumber>
    </submittedName>
</protein>
<reference evidence="3 4" key="1">
    <citation type="submission" date="2016-10" db="EMBL/GenBank/DDBJ databases">
        <title>Genome sequence of Planktotalea frisia SH6-1.</title>
        <authorList>
            <person name="Poehlein A."/>
            <person name="Bakenhus I."/>
            <person name="Voget S."/>
            <person name="Brinkhoff T."/>
            <person name="Simon M."/>
        </authorList>
    </citation>
    <scope>NUCLEOTIDE SEQUENCE [LARGE SCALE GENOMIC DNA]</scope>
    <source>
        <strain evidence="3 4">SH6-1</strain>
    </source>
</reference>
<evidence type="ECO:0000259" key="2">
    <source>
        <dbReference type="Pfam" id="PF00266"/>
    </source>
</evidence>
<keyword evidence="4" id="KW-1185">Reference proteome</keyword>
<evidence type="ECO:0000313" key="4">
    <source>
        <dbReference type="Proteomes" id="UP000184514"/>
    </source>
</evidence>
<dbReference type="RefSeq" id="WP_337956931.1">
    <property type="nucleotide sequence ID" value="NZ_JABBAN010000280.1"/>
</dbReference>